<accession>A0A060N671</accession>
<evidence type="ECO:0000313" key="1">
    <source>
        <dbReference type="EMBL" id="BAO05075.1"/>
    </source>
</evidence>
<dbReference type="GO" id="GO:0016853">
    <property type="term" value="F:isomerase activity"/>
    <property type="evidence" value="ECO:0007669"/>
    <property type="project" value="UniProtKB-KW"/>
</dbReference>
<dbReference type="Proteomes" id="UP000054164">
    <property type="component" value="Unassembled WGS sequence"/>
</dbReference>
<dbReference type="HOGENOM" id="CLU_1831634_0_0_9"/>
<name>A0A060N671_CLOBO</name>
<organism evidence="1">
    <name type="scientific">Clostridium botulinum B str. Osaka05</name>
    <dbReference type="NCBI Taxonomy" id="1407017"/>
    <lineage>
        <taxon>Bacteria</taxon>
        <taxon>Bacillati</taxon>
        <taxon>Bacillota</taxon>
        <taxon>Clostridia</taxon>
        <taxon>Eubacteriales</taxon>
        <taxon>Clostridiaceae</taxon>
        <taxon>Clostridium</taxon>
    </lineage>
</organism>
<gene>
    <name evidence="1" type="ORF">CBO05P2_050</name>
</gene>
<sequence length="140" mass="15982">MTKLIIGIILLIITNILIEEIKENIKKKEENIKKNIICRCPFCGQYIIKEKNNYICTGNKNGCLFNIKISICNTEITELDILKLIAEGKSKIFTSKSQNDNLVNFQLQLDSNKEIVEFKYCNSSSEISSEPCEETIITVI</sequence>
<dbReference type="RefSeq" id="WP_030032213.1">
    <property type="nucleotide sequence ID" value="NZ_BA000059.1"/>
</dbReference>
<proteinExistence type="predicted"/>
<dbReference type="EMBL" id="BA000059">
    <property type="protein sequence ID" value="BAO05075.1"/>
    <property type="molecule type" value="Genomic_DNA"/>
</dbReference>
<dbReference type="AlphaFoldDB" id="A0A060N671"/>
<reference evidence="1" key="1">
    <citation type="submission" date="2013-10" db="EMBL/GenBank/DDBJ databases">
        <title>Draft genome sequence of Clostridium botulinum type B strain Osaka05.</title>
        <authorList>
            <person name="Sakaguchi Y."/>
            <person name="Hosomi K."/>
            <person name="Uchiyama J."/>
            <person name="Ogura Y."/>
            <person name="Sakaguchi M."/>
            <person name="Kohda T."/>
            <person name="Mukamoto M."/>
            <person name="Misawa N."/>
            <person name="Matsuzaki S."/>
            <person name="Hayashi T."/>
            <person name="Kozaki S."/>
        </authorList>
    </citation>
    <scope>NUCLEOTIDE SEQUENCE</scope>
    <source>
        <strain evidence="1">Osaka05</strain>
    </source>
</reference>
<keyword evidence="1" id="KW-0413">Isomerase</keyword>
<protein>
    <submittedName>
        <fullName evidence="1">DNA topoisomerase III</fullName>
    </submittedName>
</protein>